<dbReference type="InterPro" id="IPR021214">
    <property type="entry name" value="DUF2568"/>
</dbReference>
<name>A0ABN3DS65_9MICO</name>
<feature type="transmembrane region" description="Helical" evidence="2">
    <location>
        <begin position="70"/>
        <end position="89"/>
    </location>
</feature>
<sequence length="147" mass="15674">MGAHPVGGARTMESVPESHPTSASSSAPTPASRAPRDLRVGVNDVVRFVLELFAFFTFGFWGFVAWPLPWNIVLGIVTPLFAILVWALFRSPKAVFHIDAFGKALVEIVVMGAAAFAWLMLGQPIIALVFGVVAVVSGVIAGRKELA</sequence>
<comment type="caution">
    <text evidence="3">The sequence shown here is derived from an EMBL/GenBank/DDBJ whole genome shotgun (WGS) entry which is preliminary data.</text>
</comment>
<dbReference type="Proteomes" id="UP001500929">
    <property type="component" value="Unassembled WGS sequence"/>
</dbReference>
<evidence type="ECO:0000256" key="1">
    <source>
        <dbReference type="SAM" id="MobiDB-lite"/>
    </source>
</evidence>
<keyword evidence="2" id="KW-0812">Transmembrane</keyword>
<keyword evidence="2" id="KW-1133">Transmembrane helix</keyword>
<evidence type="ECO:0000256" key="2">
    <source>
        <dbReference type="SAM" id="Phobius"/>
    </source>
</evidence>
<keyword evidence="2" id="KW-0472">Membrane</keyword>
<reference evidence="3 4" key="1">
    <citation type="journal article" date="2019" name="Int. J. Syst. Evol. Microbiol.">
        <title>The Global Catalogue of Microorganisms (GCM) 10K type strain sequencing project: providing services to taxonomists for standard genome sequencing and annotation.</title>
        <authorList>
            <consortium name="The Broad Institute Genomics Platform"/>
            <consortium name="The Broad Institute Genome Sequencing Center for Infectious Disease"/>
            <person name="Wu L."/>
            <person name="Ma J."/>
        </authorList>
    </citation>
    <scope>NUCLEOTIDE SEQUENCE [LARGE SCALE GENOMIC DNA]</scope>
    <source>
        <strain evidence="3 4">JCM 16117</strain>
    </source>
</reference>
<accession>A0ABN3DS65</accession>
<protein>
    <recommendedName>
        <fullName evidence="5">DUF2568 domain-containing protein</fullName>
    </recommendedName>
</protein>
<evidence type="ECO:0000313" key="3">
    <source>
        <dbReference type="EMBL" id="GAA2240471.1"/>
    </source>
</evidence>
<feature type="compositionally biased region" description="Low complexity" evidence="1">
    <location>
        <begin position="20"/>
        <end position="33"/>
    </location>
</feature>
<proteinExistence type="predicted"/>
<dbReference type="EMBL" id="BAAAQY010000008">
    <property type="protein sequence ID" value="GAA2240471.1"/>
    <property type="molecule type" value="Genomic_DNA"/>
</dbReference>
<organism evidence="3 4">
    <name type="scientific">Herbiconiux moechotypicola</name>
    <dbReference type="NCBI Taxonomy" id="637393"/>
    <lineage>
        <taxon>Bacteria</taxon>
        <taxon>Bacillati</taxon>
        <taxon>Actinomycetota</taxon>
        <taxon>Actinomycetes</taxon>
        <taxon>Micrococcales</taxon>
        <taxon>Microbacteriaceae</taxon>
        <taxon>Herbiconiux</taxon>
    </lineage>
</organism>
<keyword evidence="4" id="KW-1185">Reference proteome</keyword>
<evidence type="ECO:0008006" key="5">
    <source>
        <dbReference type="Google" id="ProtNLM"/>
    </source>
</evidence>
<feature type="region of interest" description="Disordered" evidence="1">
    <location>
        <begin position="1"/>
        <end position="34"/>
    </location>
</feature>
<evidence type="ECO:0000313" key="4">
    <source>
        <dbReference type="Proteomes" id="UP001500929"/>
    </source>
</evidence>
<feature type="transmembrane region" description="Helical" evidence="2">
    <location>
        <begin position="125"/>
        <end position="142"/>
    </location>
</feature>
<feature type="transmembrane region" description="Helical" evidence="2">
    <location>
        <begin position="101"/>
        <end position="119"/>
    </location>
</feature>
<dbReference type="Pfam" id="PF10823">
    <property type="entry name" value="DUF2568"/>
    <property type="match status" value="1"/>
</dbReference>
<gene>
    <name evidence="3" type="ORF">GCM10009851_27320</name>
</gene>
<feature type="transmembrane region" description="Helical" evidence="2">
    <location>
        <begin position="45"/>
        <end position="64"/>
    </location>
</feature>